<dbReference type="KEGG" id="psti:SOO65_07640"/>
<evidence type="ECO:0000313" key="3">
    <source>
        <dbReference type="Proteomes" id="UP001324634"/>
    </source>
</evidence>
<organism evidence="2 3">
    <name type="scientific">Peredibacter starrii</name>
    <dbReference type="NCBI Taxonomy" id="28202"/>
    <lineage>
        <taxon>Bacteria</taxon>
        <taxon>Pseudomonadati</taxon>
        <taxon>Bdellovibrionota</taxon>
        <taxon>Bacteriovoracia</taxon>
        <taxon>Bacteriovoracales</taxon>
        <taxon>Bacteriovoracaceae</taxon>
        <taxon>Peredibacter</taxon>
    </lineage>
</organism>
<dbReference type="EMBL" id="CP139487">
    <property type="protein sequence ID" value="WPU66615.1"/>
    <property type="molecule type" value="Genomic_DNA"/>
</dbReference>
<dbReference type="RefSeq" id="WP_321399008.1">
    <property type="nucleotide sequence ID" value="NZ_CP139487.1"/>
</dbReference>
<keyword evidence="1" id="KW-0732">Signal</keyword>
<sequence length="428" mass="48035">MKYLILSIVFLSFSVFSQDSVGEQRTAVVFFDLLEDGKEPSIELFQKAIFNESKSVNNYVKEVSHQKAWLVGKTYPWLRLKGLGKTCYLSSNEVLESIIQNKLLDLTKVDRLLVFNHMNHTGECAKNNSFGFSTHGKETYSTSIGEVKLSLAQFSATNRFVLPKLPVQSLTNITSSVIAHELGHSFGATGHSNILDCGKDVVSFDRSKCTQSAIADMFTLMGGEGFYRPSLHFSACHKEELGWIGTKDESLIVLNKEGSSRRIKLRPFTTVGKNVSVRINLEGPLPVPCVNPNNCTVAIQSLFLEYRTARGFDENISKLPLESSRYYNQIVMSPEFYQASKEIKTNGIQLRGGFYKNDKCMTSYNLDVTPESLHYRNPQNNEVLSYSLYDNLDSFLLPGMTFTESVNGLSISMKEIDKEGNAVVEIQY</sequence>
<evidence type="ECO:0000313" key="2">
    <source>
        <dbReference type="EMBL" id="WPU66615.1"/>
    </source>
</evidence>
<name>A0AAX4HUH8_9BACT</name>
<protein>
    <recommendedName>
        <fullName evidence="4">Peptidase M12B domain-containing protein</fullName>
    </recommendedName>
</protein>
<keyword evidence="3" id="KW-1185">Reference proteome</keyword>
<feature type="chain" id="PRO_5043489370" description="Peptidase M12B domain-containing protein" evidence="1">
    <location>
        <begin position="18"/>
        <end position="428"/>
    </location>
</feature>
<evidence type="ECO:0000256" key="1">
    <source>
        <dbReference type="SAM" id="SignalP"/>
    </source>
</evidence>
<dbReference type="SUPFAM" id="SSF55486">
    <property type="entry name" value="Metalloproteases ('zincins'), catalytic domain"/>
    <property type="match status" value="1"/>
</dbReference>
<accession>A0AAX4HUH8</accession>
<evidence type="ECO:0008006" key="4">
    <source>
        <dbReference type="Google" id="ProtNLM"/>
    </source>
</evidence>
<dbReference type="AlphaFoldDB" id="A0AAX4HUH8"/>
<reference evidence="2 3" key="1">
    <citation type="submission" date="2023-11" db="EMBL/GenBank/DDBJ databases">
        <title>Peredibacter starrii A3.12.</title>
        <authorList>
            <person name="Mitchell R.J."/>
        </authorList>
    </citation>
    <scope>NUCLEOTIDE SEQUENCE [LARGE SCALE GENOMIC DNA]</scope>
    <source>
        <strain evidence="2 3">A3.12</strain>
    </source>
</reference>
<dbReference type="Proteomes" id="UP001324634">
    <property type="component" value="Chromosome"/>
</dbReference>
<feature type="signal peptide" evidence="1">
    <location>
        <begin position="1"/>
        <end position="17"/>
    </location>
</feature>
<gene>
    <name evidence="2" type="ORF">SOO65_07640</name>
</gene>
<proteinExistence type="predicted"/>